<proteinExistence type="predicted"/>
<feature type="region of interest" description="Disordered" evidence="1">
    <location>
        <begin position="1"/>
        <end position="53"/>
    </location>
</feature>
<accession>A0ABS6K316</accession>
<feature type="compositionally biased region" description="Basic residues" evidence="1">
    <location>
        <begin position="87"/>
        <end position="98"/>
    </location>
</feature>
<evidence type="ECO:0000313" key="2">
    <source>
        <dbReference type="EMBL" id="MBU9724911.1"/>
    </source>
</evidence>
<feature type="compositionally biased region" description="Low complexity" evidence="1">
    <location>
        <begin position="71"/>
        <end position="86"/>
    </location>
</feature>
<evidence type="ECO:0000256" key="1">
    <source>
        <dbReference type="SAM" id="MobiDB-lite"/>
    </source>
</evidence>
<organism evidence="2 3">
    <name type="scientific">Diplocloster modestus</name>
    <dbReference type="NCBI Taxonomy" id="2850322"/>
    <lineage>
        <taxon>Bacteria</taxon>
        <taxon>Bacillati</taxon>
        <taxon>Bacillota</taxon>
        <taxon>Clostridia</taxon>
        <taxon>Lachnospirales</taxon>
        <taxon>Lachnospiraceae</taxon>
        <taxon>Diplocloster</taxon>
    </lineage>
</organism>
<keyword evidence="3" id="KW-1185">Reference proteome</keyword>
<dbReference type="RefSeq" id="WP_238726208.1">
    <property type="nucleotide sequence ID" value="NZ_JAHQCX010000001.1"/>
</dbReference>
<evidence type="ECO:0000313" key="3">
    <source>
        <dbReference type="Proteomes" id="UP001314681"/>
    </source>
</evidence>
<reference evidence="2 3" key="1">
    <citation type="submission" date="2021-06" db="EMBL/GenBank/DDBJ databases">
        <title>Description of novel taxa of the family Lachnospiraceae.</title>
        <authorList>
            <person name="Chaplin A.V."/>
            <person name="Sokolova S.R."/>
            <person name="Pikina A.P."/>
            <person name="Korzhanova M."/>
            <person name="Belova V."/>
            <person name="Korostin D."/>
            <person name="Efimov B.A."/>
        </authorList>
    </citation>
    <scope>NUCLEOTIDE SEQUENCE [LARGE SCALE GENOMIC DNA]</scope>
    <source>
        <strain evidence="2 3">ASD4241</strain>
    </source>
</reference>
<name>A0ABS6K316_9FIRM</name>
<dbReference type="Proteomes" id="UP001314681">
    <property type="component" value="Unassembled WGS sequence"/>
</dbReference>
<feature type="compositionally biased region" description="Basic and acidic residues" evidence="1">
    <location>
        <begin position="16"/>
        <end position="53"/>
    </location>
</feature>
<feature type="compositionally biased region" description="Basic and acidic residues" evidence="1">
    <location>
        <begin position="116"/>
        <end position="125"/>
    </location>
</feature>
<feature type="region of interest" description="Disordered" evidence="1">
    <location>
        <begin position="71"/>
        <end position="125"/>
    </location>
</feature>
<comment type="caution">
    <text evidence="2">The sequence shown here is derived from an EMBL/GenBank/DDBJ whole genome shotgun (WGS) entry which is preliminary data.</text>
</comment>
<protein>
    <submittedName>
        <fullName evidence="2">Uncharacterized protein</fullName>
    </submittedName>
</protein>
<sequence>MPVGKGSIQRANQIAKEQDLKTEEKVVEKPEGSDVEVAKAEVSEKETAVSDKKEGTAVKTVAKAAETAAKAAAKPVETAGKAAAKPAAKKPAAKKPAAKKPAAAKEKVETAVTQPAEKKSDNIHEKKFEVISNLRCDLPTYLL</sequence>
<dbReference type="EMBL" id="JAHQCX010000001">
    <property type="protein sequence ID" value="MBU9724911.1"/>
    <property type="molecule type" value="Genomic_DNA"/>
</dbReference>
<gene>
    <name evidence="2" type="ORF">KTH90_02670</name>
</gene>